<evidence type="ECO:0000256" key="3">
    <source>
        <dbReference type="ARBA" id="ARBA00009508"/>
    </source>
</evidence>
<evidence type="ECO:0000256" key="7">
    <source>
        <dbReference type="ARBA" id="ARBA00022553"/>
    </source>
</evidence>
<comment type="caution">
    <text evidence="17">The sequence shown here is derived from an EMBL/GenBank/DDBJ whole genome shotgun (WGS) entry which is preliminary data.</text>
</comment>
<comment type="subcellular location">
    <subcellularLocation>
        <location evidence="2">Mitochondrion inner membrane</location>
        <topology evidence="2">Peripheral membrane protein</topology>
        <orientation evidence="2">Matrix side</orientation>
    </subcellularLocation>
</comment>
<evidence type="ECO:0000256" key="6">
    <source>
        <dbReference type="ARBA" id="ARBA00022448"/>
    </source>
</evidence>
<name>A0A8T2TQG0_CERRI</name>
<keyword evidence="12" id="KW-0496">Mitochondrion</keyword>
<keyword evidence="10" id="KW-0249">Electron transport</keyword>
<dbReference type="InterPro" id="IPR033034">
    <property type="entry name" value="NDUFB9"/>
</dbReference>
<evidence type="ECO:0000256" key="13">
    <source>
        <dbReference type="ARBA" id="ARBA00023136"/>
    </source>
</evidence>
<dbReference type="GO" id="GO:0006120">
    <property type="term" value="P:mitochondrial electron transport, NADH to ubiquinone"/>
    <property type="evidence" value="ECO:0007669"/>
    <property type="project" value="InterPro"/>
</dbReference>
<comment type="subunit">
    <text evidence="4">Mammalian complex I is composed of 45 different subunits.</text>
</comment>
<evidence type="ECO:0000256" key="5">
    <source>
        <dbReference type="ARBA" id="ARBA00018684"/>
    </source>
</evidence>
<dbReference type="EMBL" id="CM035417">
    <property type="protein sequence ID" value="KAH7423946.1"/>
    <property type="molecule type" value="Genomic_DNA"/>
</dbReference>
<dbReference type="InterPro" id="IPR008011">
    <property type="entry name" value="Complex1_LYR_dom"/>
</dbReference>
<dbReference type="OMA" id="WCIRRDI"/>
<keyword evidence="6" id="KW-0813">Transport</keyword>
<gene>
    <name evidence="17" type="ORF">KP509_12G082400</name>
</gene>
<dbReference type="GO" id="GO:0005743">
    <property type="term" value="C:mitochondrial inner membrane"/>
    <property type="evidence" value="ECO:0007669"/>
    <property type="project" value="UniProtKB-SubCell"/>
</dbReference>
<feature type="domain" description="Complex 1 LYR protein" evidence="16">
    <location>
        <begin position="17"/>
        <end position="75"/>
    </location>
</feature>
<reference evidence="17" key="1">
    <citation type="submission" date="2021-08" db="EMBL/GenBank/DDBJ databases">
        <title>WGS assembly of Ceratopteris richardii.</title>
        <authorList>
            <person name="Marchant D.B."/>
            <person name="Chen G."/>
            <person name="Jenkins J."/>
            <person name="Shu S."/>
            <person name="Leebens-Mack J."/>
            <person name="Grimwood J."/>
            <person name="Schmutz J."/>
            <person name="Soltis P."/>
            <person name="Soltis D."/>
            <person name="Chen Z.-H."/>
        </authorList>
    </citation>
    <scope>NUCLEOTIDE SEQUENCE</scope>
    <source>
        <strain evidence="17">Whitten #5841</strain>
        <tissue evidence="17">Leaf</tissue>
    </source>
</reference>
<proteinExistence type="inferred from homology"/>
<dbReference type="InterPro" id="IPR045292">
    <property type="entry name" value="Complex1_LYR_NDUFB9_LYRM3"/>
</dbReference>
<comment type="similarity">
    <text evidence="3">Belongs to the complex I LYR family.</text>
</comment>
<keyword evidence="11" id="KW-0007">Acetylation</keyword>
<sequence length="116" mass="13804">MSATSAAIAAYRAQQRQRVRLLYRRALKHTRDRAVIRDLFYIEADKRRAEFDVNKHETSIEAIDRLIEKGEQRFEREKHPDPYIKPWALGGSKWQRNPPIPEEVEIVFDFGRETHD</sequence>
<evidence type="ECO:0000259" key="16">
    <source>
        <dbReference type="Pfam" id="PF05347"/>
    </source>
</evidence>
<evidence type="ECO:0000256" key="11">
    <source>
        <dbReference type="ARBA" id="ARBA00022990"/>
    </source>
</evidence>
<evidence type="ECO:0000256" key="10">
    <source>
        <dbReference type="ARBA" id="ARBA00022982"/>
    </source>
</evidence>
<dbReference type="Pfam" id="PF05347">
    <property type="entry name" value="Complex1_LYR"/>
    <property type="match status" value="1"/>
</dbReference>
<evidence type="ECO:0000256" key="9">
    <source>
        <dbReference type="ARBA" id="ARBA00022792"/>
    </source>
</evidence>
<keyword evidence="8" id="KW-0679">Respiratory chain</keyword>
<dbReference type="OrthoDB" id="13598at2759"/>
<comment type="function">
    <text evidence="1">Accessory subunit of the mitochondrial membrane respiratory chain NADH dehydrogenase (Complex I), that is believed to be not involved in catalysis. Complex I functions in the transfer of electrons from NADH to the respiratory chain. The immediate electron acceptor for the enzyme is believed to be ubiquinone.</text>
</comment>
<keyword evidence="7" id="KW-0597">Phosphoprotein</keyword>
<evidence type="ECO:0000313" key="17">
    <source>
        <dbReference type="EMBL" id="KAH7423946.1"/>
    </source>
</evidence>
<evidence type="ECO:0000256" key="14">
    <source>
        <dbReference type="ARBA" id="ARBA00030192"/>
    </source>
</evidence>
<dbReference type="PANTHER" id="PTHR12868:SF0">
    <property type="entry name" value="NADH DEHYDROGENASE [UBIQUINONE] 1 BETA SUBCOMPLEX SUBUNIT 9"/>
    <property type="match status" value="1"/>
</dbReference>
<evidence type="ECO:0000256" key="15">
    <source>
        <dbReference type="ARBA" id="ARBA00032528"/>
    </source>
</evidence>
<keyword evidence="9" id="KW-0999">Mitochondrion inner membrane</keyword>
<evidence type="ECO:0000256" key="1">
    <source>
        <dbReference type="ARBA" id="ARBA00002920"/>
    </source>
</evidence>
<evidence type="ECO:0000256" key="4">
    <source>
        <dbReference type="ARBA" id="ARBA00011790"/>
    </source>
</evidence>
<evidence type="ECO:0000256" key="8">
    <source>
        <dbReference type="ARBA" id="ARBA00022660"/>
    </source>
</evidence>
<keyword evidence="18" id="KW-1185">Reference proteome</keyword>
<protein>
    <recommendedName>
        <fullName evidence="5">NADH dehydrogenase [ubiquinone] 1 beta subcomplex subunit 9</fullName>
    </recommendedName>
    <alternativeName>
        <fullName evidence="14">Complex I-B22</fullName>
    </alternativeName>
    <alternativeName>
        <fullName evidence="15">NADH-ubiquinone oxidoreductase B22 subunit</fullName>
    </alternativeName>
</protein>
<evidence type="ECO:0000313" key="18">
    <source>
        <dbReference type="Proteomes" id="UP000825935"/>
    </source>
</evidence>
<accession>A0A8T2TQG0</accession>
<dbReference type="AlphaFoldDB" id="A0A8T2TQG0"/>
<keyword evidence="13" id="KW-0472">Membrane</keyword>
<organism evidence="17 18">
    <name type="scientific">Ceratopteris richardii</name>
    <name type="common">Triangle waterfern</name>
    <dbReference type="NCBI Taxonomy" id="49495"/>
    <lineage>
        <taxon>Eukaryota</taxon>
        <taxon>Viridiplantae</taxon>
        <taxon>Streptophyta</taxon>
        <taxon>Embryophyta</taxon>
        <taxon>Tracheophyta</taxon>
        <taxon>Polypodiopsida</taxon>
        <taxon>Polypodiidae</taxon>
        <taxon>Polypodiales</taxon>
        <taxon>Pteridineae</taxon>
        <taxon>Pteridaceae</taxon>
        <taxon>Parkerioideae</taxon>
        <taxon>Ceratopteris</taxon>
    </lineage>
</organism>
<evidence type="ECO:0000256" key="12">
    <source>
        <dbReference type="ARBA" id="ARBA00023128"/>
    </source>
</evidence>
<dbReference type="PANTHER" id="PTHR12868">
    <property type="entry name" value="NADH-UBIQUINONE OXIDOREDUCTASE B22 SUBUNIT"/>
    <property type="match status" value="1"/>
</dbReference>
<dbReference type="Proteomes" id="UP000825935">
    <property type="component" value="Chromosome 12"/>
</dbReference>
<dbReference type="CDD" id="cd20263">
    <property type="entry name" value="Complex1_LYR_NDUFB9_LYRM3"/>
    <property type="match status" value="1"/>
</dbReference>
<evidence type="ECO:0000256" key="2">
    <source>
        <dbReference type="ARBA" id="ARBA00004443"/>
    </source>
</evidence>